<keyword evidence="1" id="KW-0472">Membrane</keyword>
<feature type="transmembrane region" description="Helical" evidence="1">
    <location>
        <begin position="158"/>
        <end position="176"/>
    </location>
</feature>
<name>A0ABD5QGJ5_9EURY</name>
<proteinExistence type="predicted"/>
<keyword evidence="1" id="KW-1133">Transmembrane helix</keyword>
<dbReference type="AlphaFoldDB" id="A0ABD5QGJ5"/>
<accession>A0ABD5QGJ5</accession>
<feature type="transmembrane region" description="Helical" evidence="1">
    <location>
        <begin position="12"/>
        <end position="35"/>
    </location>
</feature>
<reference evidence="2 3" key="1">
    <citation type="journal article" date="2019" name="Int. J. Syst. Evol. Microbiol.">
        <title>The Global Catalogue of Microorganisms (GCM) 10K type strain sequencing project: providing services to taxonomists for standard genome sequencing and annotation.</title>
        <authorList>
            <consortium name="The Broad Institute Genomics Platform"/>
            <consortium name="The Broad Institute Genome Sequencing Center for Infectious Disease"/>
            <person name="Wu L."/>
            <person name="Ma J."/>
        </authorList>
    </citation>
    <scope>NUCLEOTIDE SEQUENCE [LARGE SCALE GENOMIC DNA]</scope>
    <source>
        <strain evidence="2 3">CGMCC 1.15824</strain>
    </source>
</reference>
<comment type="caution">
    <text evidence="2">The sequence shown here is derived from an EMBL/GenBank/DDBJ whole genome shotgun (WGS) entry which is preliminary data.</text>
</comment>
<feature type="transmembrane region" description="Helical" evidence="1">
    <location>
        <begin position="60"/>
        <end position="80"/>
    </location>
</feature>
<dbReference type="Proteomes" id="UP001595925">
    <property type="component" value="Unassembled WGS sequence"/>
</dbReference>
<evidence type="ECO:0000256" key="1">
    <source>
        <dbReference type="SAM" id="Phobius"/>
    </source>
</evidence>
<protein>
    <submittedName>
        <fullName evidence="2">Uncharacterized protein</fullName>
    </submittedName>
</protein>
<dbReference type="EMBL" id="JBHSJG010000036">
    <property type="protein sequence ID" value="MFC4988697.1"/>
    <property type="molecule type" value="Genomic_DNA"/>
</dbReference>
<keyword evidence="3" id="KW-1185">Reference proteome</keyword>
<feature type="transmembrane region" description="Helical" evidence="1">
    <location>
        <begin position="86"/>
        <end position="116"/>
    </location>
</feature>
<feature type="transmembrane region" description="Helical" evidence="1">
    <location>
        <begin position="128"/>
        <end position="146"/>
    </location>
</feature>
<evidence type="ECO:0000313" key="3">
    <source>
        <dbReference type="Proteomes" id="UP001595925"/>
    </source>
</evidence>
<evidence type="ECO:0000313" key="2">
    <source>
        <dbReference type="EMBL" id="MFC4988697.1"/>
    </source>
</evidence>
<keyword evidence="1" id="KW-0812">Transmembrane</keyword>
<dbReference type="RefSeq" id="WP_224827426.1">
    <property type="nucleotide sequence ID" value="NZ_JAIVEF010000001.1"/>
</dbReference>
<gene>
    <name evidence="2" type="ORF">ACFPFO_13180</name>
</gene>
<organism evidence="2 3">
    <name type="scientific">Saliphagus infecundisoli</name>
    <dbReference type="NCBI Taxonomy" id="1849069"/>
    <lineage>
        <taxon>Archaea</taxon>
        <taxon>Methanobacteriati</taxon>
        <taxon>Methanobacteriota</taxon>
        <taxon>Stenosarchaea group</taxon>
        <taxon>Halobacteria</taxon>
        <taxon>Halobacteriales</taxon>
        <taxon>Natrialbaceae</taxon>
        <taxon>Saliphagus</taxon>
    </lineage>
</organism>
<sequence>MVALAAVLGPVVVGLGVALTVAFTTVAALVGGWATTRLQRDRRNRAARSGETGATGRSRWWLAVLVYAVVAPVVLVYVLWVRPESGVGLVLSIVGVFGLVVSAVVAFVGLFIDVTAPRDPATDRLPSVRLYVGVPIGAAVLAYAIGALRATGNPVGDGTYGFVIALWVCVTAYLVFERRPGGTVPSGSNA</sequence>